<sequence>KASVSAHLRGGGPPPPQSRGSEEGCPKSTHGHPRSNRSALGRDCYKQTLWYRNCPLGVASRMIHPEGTQRGKEEQLHTAPSRRSATPSLAAVLQSGFTKN</sequence>
<dbReference type="Ensembl" id="ENSOSUT00000007409.1">
    <property type="protein sequence ID" value="ENSOSUP00000007132.1"/>
    <property type="gene ID" value="ENSOSUG00000005308.1"/>
</dbReference>
<evidence type="ECO:0000256" key="1">
    <source>
        <dbReference type="SAM" id="MobiDB-lite"/>
    </source>
</evidence>
<organism evidence="2 3">
    <name type="scientific">Otus sunia</name>
    <name type="common">Oriental scops-owl</name>
    <dbReference type="NCBI Taxonomy" id="257818"/>
    <lineage>
        <taxon>Eukaryota</taxon>
        <taxon>Metazoa</taxon>
        <taxon>Chordata</taxon>
        <taxon>Craniata</taxon>
        <taxon>Vertebrata</taxon>
        <taxon>Euteleostomi</taxon>
        <taxon>Archelosauria</taxon>
        <taxon>Archosauria</taxon>
        <taxon>Dinosauria</taxon>
        <taxon>Saurischia</taxon>
        <taxon>Theropoda</taxon>
        <taxon>Coelurosauria</taxon>
        <taxon>Aves</taxon>
        <taxon>Neognathae</taxon>
        <taxon>Neoaves</taxon>
        <taxon>Telluraves</taxon>
        <taxon>Strigiformes</taxon>
        <taxon>Strigidae</taxon>
        <taxon>Otus</taxon>
    </lineage>
</organism>
<dbReference type="Proteomes" id="UP000694552">
    <property type="component" value="Unplaced"/>
</dbReference>
<keyword evidence="3" id="KW-1185">Reference proteome</keyword>
<reference evidence="2" key="2">
    <citation type="submission" date="2025-09" db="UniProtKB">
        <authorList>
            <consortium name="Ensembl"/>
        </authorList>
    </citation>
    <scope>IDENTIFICATION</scope>
</reference>
<evidence type="ECO:0000313" key="3">
    <source>
        <dbReference type="Proteomes" id="UP000694552"/>
    </source>
</evidence>
<feature type="region of interest" description="Disordered" evidence="1">
    <location>
        <begin position="62"/>
        <end position="100"/>
    </location>
</feature>
<protein>
    <submittedName>
        <fullName evidence="2">Uncharacterized protein</fullName>
    </submittedName>
</protein>
<reference evidence="2" key="1">
    <citation type="submission" date="2025-08" db="UniProtKB">
        <authorList>
            <consortium name="Ensembl"/>
        </authorList>
    </citation>
    <scope>IDENTIFICATION</scope>
</reference>
<feature type="compositionally biased region" description="Basic and acidic residues" evidence="1">
    <location>
        <begin position="63"/>
        <end position="76"/>
    </location>
</feature>
<accession>A0A8C8ANN4</accession>
<proteinExistence type="predicted"/>
<feature type="region of interest" description="Disordered" evidence="1">
    <location>
        <begin position="1"/>
        <end position="41"/>
    </location>
</feature>
<evidence type="ECO:0000313" key="2">
    <source>
        <dbReference type="Ensembl" id="ENSOSUP00000007132.1"/>
    </source>
</evidence>
<name>A0A8C8ANN4_9STRI</name>
<dbReference type="AlphaFoldDB" id="A0A8C8ANN4"/>